<dbReference type="InterPro" id="IPR004358">
    <property type="entry name" value="Sig_transdc_His_kin-like_C"/>
</dbReference>
<dbReference type="CDD" id="cd00082">
    <property type="entry name" value="HisKA"/>
    <property type="match status" value="1"/>
</dbReference>
<keyword evidence="8" id="KW-0812">Transmembrane</keyword>
<keyword evidence="6 10" id="KW-0418">Kinase</keyword>
<evidence type="ECO:0000256" key="2">
    <source>
        <dbReference type="ARBA" id="ARBA00004370"/>
    </source>
</evidence>
<feature type="transmembrane region" description="Helical" evidence="8">
    <location>
        <begin position="12"/>
        <end position="31"/>
    </location>
</feature>
<dbReference type="PROSITE" id="PS50109">
    <property type="entry name" value="HIS_KIN"/>
    <property type="match status" value="1"/>
</dbReference>
<dbReference type="InterPro" id="IPR036097">
    <property type="entry name" value="HisK_dim/P_sf"/>
</dbReference>
<feature type="domain" description="Histidine kinase" evidence="9">
    <location>
        <begin position="134"/>
        <end position="353"/>
    </location>
</feature>
<keyword evidence="5" id="KW-0808">Transferase</keyword>
<keyword evidence="8" id="KW-0472">Membrane</keyword>
<dbReference type="InterPro" id="IPR005467">
    <property type="entry name" value="His_kinase_dom"/>
</dbReference>
<dbReference type="EMBL" id="JAMWYK010000011">
    <property type="protein sequence ID" value="MCO0832686.1"/>
    <property type="molecule type" value="Genomic_DNA"/>
</dbReference>
<reference evidence="10 11" key="1">
    <citation type="submission" date="2022-06" db="EMBL/GenBank/DDBJ databases">
        <title>Fructobacillus taiwanensis sp. nov., isolated from the honeybee.</title>
        <authorList>
            <person name="Chen Y.-S."/>
            <person name="Wang L.-T."/>
            <person name="Lee Y.-S."/>
            <person name="Chang Y.-C."/>
            <person name="Wu H.-C."/>
            <person name="Liao C.-Y."/>
            <person name="Chen W.-H."/>
            <person name="Deng J.-N."/>
            <person name="Wang Y.-H."/>
        </authorList>
    </citation>
    <scope>NUCLEOTIDE SEQUENCE [LARGE SCALE GENOMIC DNA]</scope>
    <source>
        <strain evidence="10 11">W13</strain>
    </source>
</reference>
<dbReference type="GO" id="GO:0016301">
    <property type="term" value="F:kinase activity"/>
    <property type="evidence" value="ECO:0007669"/>
    <property type="project" value="UniProtKB-KW"/>
</dbReference>
<evidence type="ECO:0000256" key="4">
    <source>
        <dbReference type="ARBA" id="ARBA00022553"/>
    </source>
</evidence>
<keyword evidence="7" id="KW-0902">Two-component regulatory system</keyword>
<proteinExistence type="predicted"/>
<organism evidence="10 11">
    <name type="scientific">Fructobacillus apis</name>
    <dbReference type="NCBI Taxonomy" id="2935017"/>
    <lineage>
        <taxon>Bacteria</taxon>
        <taxon>Bacillati</taxon>
        <taxon>Bacillota</taxon>
        <taxon>Bacilli</taxon>
        <taxon>Lactobacillales</taxon>
        <taxon>Lactobacillaceae</taxon>
        <taxon>Fructobacillus</taxon>
    </lineage>
</organism>
<dbReference type="SMART" id="SM00387">
    <property type="entry name" value="HATPase_c"/>
    <property type="match status" value="1"/>
</dbReference>
<dbReference type="InterPro" id="IPR050351">
    <property type="entry name" value="BphY/WalK/GraS-like"/>
</dbReference>
<keyword evidence="8" id="KW-1133">Transmembrane helix</keyword>
<dbReference type="EC" id="2.7.13.3" evidence="3"/>
<dbReference type="InterPro" id="IPR003594">
    <property type="entry name" value="HATPase_dom"/>
</dbReference>
<dbReference type="Pfam" id="PF02518">
    <property type="entry name" value="HATPase_c"/>
    <property type="match status" value="1"/>
</dbReference>
<gene>
    <name evidence="10" type="ORF">NFX39_06330</name>
</gene>
<dbReference type="Proteomes" id="UP001523234">
    <property type="component" value="Unassembled WGS sequence"/>
</dbReference>
<dbReference type="PRINTS" id="PR00344">
    <property type="entry name" value="BCTRLSENSOR"/>
</dbReference>
<dbReference type="SUPFAM" id="SSF55874">
    <property type="entry name" value="ATPase domain of HSP90 chaperone/DNA topoisomerase II/histidine kinase"/>
    <property type="match status" value="1"/>
</dbReference>
<dbReference type="InterPro" id="IPR036890">
    <property type="entry name" value="HATPase_C_sf"/>
</dbReference>
<evidence type="ECO:0000256" key="1">
    <source>
        <dbReference type="ARBA" id="ARBA00000085"/>
    </source>
</evidence>
<protein>
    <recommendedName>
        <fullName evidence="3">histidine kinase</fullName>
        <ecNumber evidence="3">2.7.13.3</ecNumber>
    </recommendedName>
</protein>
<evidence type="ECO:0000256" key="7">
    <source>
        <dbReference type="ARBA" id="ARBA00023012"/>
    </source>
</evidence>
<sequence length="358" mass="40495">MIKTITLRFLALVKVLVELAFSAALAWVLLFDCLKVRPTWSDWTGWPSFCFLTAGIFFFYLILKLPSYNRNRAFKKLLALLREKRQVQLGEKKLTKQVKKTKPNALLTDVLSGYEAREKDYQKEAASKEEMMTNISHDLRTPLTAIIGYLGLVATPNAIVKEEDKQKYIETAYHKANQMKVLVEDLFEFAKLQSSQVNLNITDFSLGDLFEQVLANYAMEAKDKHIQLTTQLAPKLIVMAGDSEKLARVLINLVENALKYGAGASFIKITAQEKDDDKIEIRVVNNGPAIPKEAQEQLFDRFYRVESSRNTKTGGTGLGLSIVKGVIDQHQGEIHVESNDESTAFIMTLPKKQRKEAD</sequence>
<evidence type="ECO:0000259" key="9">
    <source>
        <dbReference type="PROSITE" id="PS50109"/>
    </source>
</evidence>
<dbReference type="PANTHER" id="PTHR45453">
    <property type="entry name" value="PHOSPHATE REGULON SENSOR PROTEIN PHOR"/>
    <property type="match status" value="1"/>
</dbReference>
<keyword evidence="11" id="KW-1185">Reference proteome</keyword>
<dbReference type="Gene3D" id="3.30.565.10">
    <property type="entry name" value="Histidine kinase-like ATPase, C-terminal domain"/>
    <property type="match status" value="1"/>
</dbReference>
<dbReference type="RefSeq" id="WP_252444092.1">
    <property type="nucleotide sequence ID" value="NZ_JAMWYK010000011.1"/>
</dbReference>
<dbReference type="Gene3D" id="1.10.287.130">
    <property type="match status" value="1"/>
</dbReference>
<evidence type="ECO:0000256" key="8">
    <source>
        <dbReference type="SAM" id="Phobius"/>
    </source>
</evidence>
<comment type="subcellular location">
    <subcellularLocation>
        <location evidence="2">Membrane</location>
    </subcellularLocation>
</comment>
<dbReference type="Pfam" id="PF00512">
    <property type="entry name" value="HisKA"/>
    <property type="match status" value="1"/>
</dbReference>
<evidence type="ECO:0000313" key="11">
    <source>
        <dbReference type="Proteomes" id="UP001523234"/>
    </source>
</evidence>
<dbReference type="InterPro" id="IPR003661">
    <property type="entry name" value="HisK_dim/P_dom"/>
</dbReference>
<dbReference type="SUPFAM" id="SSF47384">
    <property type="entry name" value="Homodimeric domain of signal transducing histidine kinase"/>
    <property type="match status" value="1"/>
</dbReference>
<comment type="catalytic activity">
    <reaction evidence="1">
        <text>ATP + protein L-histidine = ADP + protein N-phospho-L-histidine.</text>
        <dbReference type="EC" id="2.7.13.3"/>
    </reaction>
</comment>
<evidence type="ECO:0000313" key="10">
    <source>
        <dbReference type="EMBL" id="MCO0832686.1"/>
    </source>
</evidence>
<comment type="caution">
    <text evidence="10">The sequence shown here is derived from an EMBL/GenBank/DDBJ whole genome shotgun (WGS) entry which is preliminary data.</text>
</comment>
<feature type="transmembrane region" description="Helical" evidence="8">
    <location>
        <begin position="43"/>
        <end position="63"/>
    </location>
</feature>
<dbReference type="PANTHER" id="PTHR45453:SF1">
    <property type="entry name" value="PHOSPHATE REGULON SENSOR PROTEIN PHOR"/>
    <property type="match status" value="1"/>
</dbReference>
<evidence type="ECO:0000256" key="3">
    <source>
        <dbReference type="ARBA" id="ARBA00012438"/>
    </source>
</evidence>
<dbReference type="SMART" id="SM00388">
    <property type="entry name" value="HisKA"/>
    <property type="match status" value="1"/>
</dbReference>
<evidence type="ECO:0000256" key="5">
    <source>
        <dbReference type="ARBA" id="ARBA00022679"/>
    </source>
</evidence>
<name>A0ABT0ZRR4_9LACO</name>
<keyword evidence="4" id="KW-0597">Phosphoprotein</keyword>
<accession>A0ABT0ZRR4</accession>
<evidence type="ECO:0000256" key="6">
    <source>
        <dbReference type="ARBA" id="ARBA00022777"/>
    </source>
</evidence>